<evidence type="ECO:0000313" key="3">
    <source>
        <dbReference type="EMBL" id="GAA3382463.1"/>
    </source>
</evidence>
<evidence type="ECO:0000256" key="1">
    <source>
        <dbReference type="SAM" id="MobiDB-lite"/>
    </source>
</evidence>
<keyword evidence="2" id="KW-1133">Transmembrane helix</keyword>
<evidence type="ECO:0000313" key="4">
    <source>
        <dbReference type="Proteomes" id="UP001501676"/>
    </source>
</evidence>
<comment type="caution">
    <text evidence="3">The sequence shown here is derived from an EMBL/GenBank/DDBJ whole genome shotgun (WGS) entry which is preliminary data.</text>
</comment>
<protein>
    <recommendedName>
        <fullName evidence="5">DNA-directed RNA polymerase specialized sigma24 family protein</fullName>
    </recommendedName>
</protein>
<feature type="compositionally biased region" description="Low complexity" evidence="1">
    <location>
        <begin position="543"/>
        <end position="559"/>
    </location>
</feature>
<feature type="transmembrane region" description="Helical" evidence="2">
    <location>
        <begin position="466"/>
        <end position="488"/>
    </location>
</feature>
<proteinExistence type="predicted"/>
<keyword evidence="2" id="KW-0812">Transmembrane</keyword>
<dbReference type="RefSeq" id="WP_345726218.1">
    <property type="nucleotide sequence ID" value="NZ_BAAAYN010000002.1"/>
</dbReference>
<feature type="region of interest" description="Disordered" evidence="1">
    <location>
        <begin position="491"/>
        <end position="571"/>
    </location>
</feature>
<feature type="compositionally biased region" description="Low complexity" evidence="1">
    <location>
        <begin position="412"/>
        <end position="436"/>
    </location>
</feature>
<reference evidence="4" key="1">
    <citation type="journal article" date="2019" name="Int. J. Syst. Evol. Microbiol.">
        <title>The Global Catalogue of Microorganisms (GCM) 10K type strain sequencing project: providing services to taxonomists for standard genome sequencing and annotation.</title>
        <authorList>
            <consortium name="The Broad Institute Genomics Platform"/>
            <consortium name="The Broad Institute Genome Sequencing Center for Infectious Disease"/>
            <person name="Wu L."/>
            <person name="Ma J."/>
        </authorList>
    </citation>
    <scope>NUCLEOTIDE SEQUENCE [LARGE SCALE GENOMIC DNA]</scope>
    <source>
        <strain evidence="4">JCM 9458</strain>
    </source>
</reference>
<evidence type="ECO:0000256" key="2">
    <source>
        <dbReference type="SAM" id="Phobius"/>
    </source>
</evidence>
<feature type="compositionally biased region" description="Polar residues" evidence="1">
    <location>
        <begin position="516"/>
        <end position="535"/>
    </location>
</feature>
<feature type="compositionally biased region" description="Low complexity" evidence="1">
    <location>
        <begin position="298"/>
        <end position="387"/>
    </location>
</feature>
<keyword evidence="2" id="KW-0472">Membrane</keyword>
<feature type="region of interest" description="Disordered" evidence="1">
    <location>
        <begin position="283"/>
        <end position="461"/>
    </location>
</feature>
<name>A0ABP6SQQ3_9ACTN</name>
<feature type="compositionally biased region" description="Pro residues" evidence="1">
    <location>
        <begin position="286"/>
        <end position="297"/>
    </location>
</feature>
<accession>A0ABP6SQQ3</accession>
<evidence type="ECO:0008006" key="5">
    <source>
        <dbReference type="Google" id="ProtNLM"/>
    </source>
</evidence>
<dbReference type="Gene3D" id="1.10.1740.10">
    <property type="match status" value="1"/>
</dbReference>
<dbReference type="Proteomes" id="UP001501676">
    <property type="component" value="Unassembled WGS sequence"/>
</dbReference>
<dbReference type="SUPFAM" id="SSF88946">
    <property type="entry name" value="Sigma2 domain of RNA polymerase sigma factors"/>
    <property type="match status" value="1"/>
</dbReference>
<dbReference type="EMBL" id="BAAAYN010000002">
    <property type="protein sequence ID" value="GAA3382463.1"/>
    <property type="molecule type" value="Genomic_DNA"/>
</dbReference>
<organism evidence="3 4">
    <name type="scientific">Cryptosporangium minutisporangium</name>
    <dbReference type="NCBI Taxonomy" id="113569"/>
    <lineage>
        <taxon>Bacteria</taxon>
        <taxon>Bacillati</taxon>
        <taxon>Actinomycetota</taxon>
        <taxon>Actinomycetes</taxon>
        <taxon>Cryptosporangiales</taxon>
        <taxon>Cryptosporangiaceae</taxon>
        <taxon>Cryptosporangium</taxon>
    </lineage>
</organism>
<dbReference type="InterPro" id="IPR013325">
    <property type="entry name" value="RNA_pol_sigma_r2"/>
</dbReference>
<sequence length="681" mass="70875">MDDVTLVAAVQRGNEEALADLFEECHGWTYSTCLNALRDPDAAEEATARVFEVAVRSRLVGARTLRAAMIRLIYDACIEVEHELLRRESVGLGWLRRKGEQPPAAPDPKDLRLVAWRAAGDLTGPDRILFALAAAAELSTDAIATAVEPDKPAAIEKRLSVIRDHVVADVIAARSLDDCPDLRDTLRYAAKEPDHAARKKVHAHRAGKGKVPPCAKCTTTYDRWPLAALAALLPLTAVPAGLNDRLLDRMELALRAGLAAGTDRVRAVTGSYAVIDGATAEIVTPRRPPVSTPPPRPSAARPTSGRTTPGRPTPPHSQSTHHYASASHSESAPRPASAPHSQSAPRPASAPHSQSAPPSQSAPSSESSASADRLAGAGTATATATMPRPEPTAPASEAWDDDPTQVLPTAPPETAAAHASEAPGEPEAPASSAPAGDVNAADPNEASTEAPDDSGAGRGTRRYRPFATTATIAVTVLVLGAAGALALATHRTPTQTTESLAVGPTAPTLPDESPASDLTTPRPSPSTRVSGPSATSDREKPGARTSPSTSARSSIRPIAGSAKPKPSADPFRTFGTLTVVSPAYGSTVSLYDTEARLASVTLSVAVPTGFDAALLNSTLTWSGSYVRQQETHYADLGSGQDLTVDLQAAPRCTTAWTITATLTPPSGTPQYATTEVKITTC</sequence>
<keyword evidence="4" id="KW-1185">Reference proteome</keyword>
<gene>
    <name evidence="3" type="ORF">GCM10020369_04440</name>
</gene>